<dbReference type="NCBIfam" id="TIGR03504">
    <property type="entry name" value="FimV_Cterm"/>
    <property type="match status" value="1"/>
</dbReference>
<dbReference type="InterPro" id="IPR019734">
    <property type="entry name" value="TPR_rpt"/>
</dbReference>
<dbReference type="InterPro" id="IPR018392">
    <property type="entry name" value="LysM"/>
</dbReference>
<feature type="compositionally biased region" description="Low complexity" evidence="2">
    <location>
        <begin position="125"/>
        <end position="138"/>
    </location>
</feature>
<dbReference type="PROSITE" id="PS50005">
    <property type="entry name" value="TPR"/>
    <property type="match status" value="1"/>
</dbReference>
<evidence type="ECO:0000259" key="5">
    <source>
        <dbReference type="PROSITE" id="PS51782"/>
    </source>
</evidence>
<feature type="repeat" description="TPR" evidence="1">
    <location>
        <begin position="956"/>
        <end position="989"/>
    </location>
</feature>
<feature type="compositionally biased region" description="Low complexity" evidence="2">
    <location>
        <begin position="294"/>
        <end position="318"/>
    </location>
</feature>
<keyword evidence="4" id="KW-0732">Signal</keyword>
<dbReference type="EMBL" id="CP019894">
    <property type="protein sequence ID" value="ARB03589.1"/>
    <property type="molecule type" value="Genomic_DNA"/>
</dbReference>
<name>A0AAU8VBQ6_NEILA</name>
<dbReference type="AlphaFoldDB" id="A0AAU8VBQ6"/>
<gene>
    <name evidence="6" type="ORF">B2G52_00485</name>
</gene>
<evidence type="ECO:0000256" key="1">
    <source>
        <dbReference type="PROSITE-ProRule" id="PRU00339"/>
    </source>
</evidence>
<dbReference type="Gene3D" id="1.20.58.2200">
    <property type="match status" value="1"/>
</dbReference>
<evidence type="ECO:0000313" key="6">
    <source>
        <dbReference type="EMBL" id="ARB03589.1"/>
    </source>
</evidence>
<feature type="region of interest" description="Disordered" evidence="2">
    <location>
        <begin position="226"/>
        <end position="419"/>
    </location>
</feature>
<feature type="region of interest" description="Disordered" evidence="2">
    <location>
        <begin position="125"/>
        <end position="168"/>
    </location>
</feature>
<feature type="compositionally biased region" description="Basic and acidic residues" evidence="2">
    <location>
        <begin position="226"/>
        <end position="235"/>
    </location>
</feature>
<feature type="compositionally biased region" description="Low complexity" evidence="2">
    <location>
        <begin position="243"/>
        <end position="272"/>
    </location>
</feature>
<dbReference type="Proteomes" id="UP000191249">
    <property type="component" value="Chromosome"/>
</dbReference>
<evidence type="ECO:0000313" key="7">
    <source>
        <dbReference type="Proteomes" id="UP000191249"/>
    </source>
</evidence>
<keyword evidence="3" id="KW-1133">Transmembrane helix</keyword>
<organism evidence="6 7">
    <name type="scientific">Neisseria lactamica</name>
    <dbReference type="NCBI Taxonomy" id="486"/>
    <lineage>
        <taxon>Bacteria</taxon>
        <taxon>Pseudomonadati</taxon>
        <taxon>Pseudomonadota</taxon>
        <taxon>Betaproteobacteria</taxon>
        <taxon>Neisseriales</taxon>
        <taxon>Neisseriaceae</taxon>
        <taxon>Neisseria</taxon>
    </lineage>
</organism>
<protein>
    <recommendedName>
        <fullName evidence="5">LysM domain-containing protein</fullName>
    </recommendedName>
</protein>
<keyword evidence="1" id="KW-0802">TPR repeat</keyword>
<dbReference type="InterPro" id="IPR020011">
    <property type="entry name" value="FimV_C"/>
</dbReference>
<feature type="compositionally biased region" description="Polar residues" evidence="2">
    <location>
        <begin position="624"/>
        <end position="634"/>
    </location>
</feature>
<feature type="chain" id="PRO_5043829498" description="LysM domain-containing protein" evidence="4">
    <location>
        <begin position="25"/>
        <end position="1003"/>
    </location>
</feature>
<dbReference type="InterPro" id="IPR038440">
    <property type="entry name" value="FimV_C_sf"/>
</dbReference>
<feature type="signal peptide" evidence="4">
    <location>
        <begin position="1"/>
        <end position="24"/>
    </location>
</feature>
<reference evidence="6 7" key="1">
    <citation type="submission" date="2017-03" db="EMBL/GenBank/DDBJ databases">
        <title>N. lactamica Y92-1009 whole genome sequence.</title>
        <authorList>
            <person name="Pandey A.K."/>
            <person name="Read R.C."/>
        </authorList>
    </citation>
    <scope>NUCLEOTIDE SEQUENCE [LARGE SCALE GENOMIC DNA]</scope>
    <source>
        <strain evidence="6 7">Y92-1009</strain>
    </source>
</reference>
<sequence length="1003" mass="103920">MKNNRQIKLIAASVALAASFQAHAGLGGLNIQSNLDEPFSGSITVTGEEAKALLGGGSVTVSEKGLTAKVRKLGDKAVITVSSAHAVRDPVLVFRVGAGAQVREYTAILDPAGYSPKAGPAFSNNGAAAAPAENQSAKAPRKAGKKDAADASGKAGAQHGKPARNGKTYAVRKGETLKQVAAALRPKHLTAAQTADALLKANPNVSAHGKLRAGSVIQIPDFSKIKAETPRKIKPEPTPPKTAKPQAAPVPSETPKPAVAAKPAGKPASVPAETEMPAPAKHRPETASVPSETPKPAVAAKPAGKPAPAPAETEMPASAKHRPEAASVPSETPEPAGKPASAPAGTEMPAPAKHRPETASVPSETPEPAAESAPQEAAASATAAEPAGEIAAEPVAEPAGEVAPEPVAEPAGQVSAEEETESGLFDGLFGGLYTLLLAGGGAALIALLLLLRLARTKRARRTEESALAEGAESGPDGASDDGIEITFSETEIPTASETAPQPDGNAPLALDEEAEQTLSAEQTFDVGADTPSGHIDLDFDSLETAQNGIVSGALTRDEETQNRENADWNTVESTDSVYEPETPNPYNPVSIVTDTPEPDFAEGRPETAGADSDDIPAGHEEATPAQSFSGTQAPSGLAGFLKGSSPETILEKTVGEVQTPEALHDFLKVYETDTVSDNAPETPDFHTAADDLSALMQPFETPAEEFKAPAVEENTAETVAETSDFHTAADDLSALMQPFETPAVEEFKAPAVEENTAETVAETPDFHTAADDLSALLQPFETPAFEKFEAPAIEEKAAETVAEMPDFHTVADDLSALMQPSEAPAVEENVTETVAETSDFHTVADDLSALLQPFEAPAVEENTAETVAETPDFHTAADDLSALMQPFETPAAEEKAAEITLETPDSNVPEADALPDFLKDGEKETVDWSISLAEENIPSNAGTGFASEAAGSDTPAEAKYDLAEMYLEIGDRDAAAETVKELLEEAEGDVLKRAQTLAQELGI</sequence>
<feature type="region of interest" description="Disordered" evidence="2">
    <location>
        <begin position="463"/>
        <end position="483"/>
    </location>
</feature>
<feature type="domain" description="LysM" evidence="5">
    <location>
        <begin position="167"/>
        <end position="219"/>
    </location>
</feature>
<evidence type="ECO:0000256" key="3">
    <source>
        <dbReference type="SAM" id="Phobius"/>
    </source>
</evidence>
<keyword evidence="3" id="KW-0472">Membrane</keyword>
<evidence type="ECO:0000256" key="2">
    <source>
        <dbReference type="SAM" id="MobiDB-lite"/>
    </source>
</evidence>
<feature type="compositionally biased region" description="Low complexity" evidence="2">
    <location>
        <begin position="465"/>
        <end position="474"/>
    </location>
</feature>
<feature type="region of interest" description="Disordered" evidence="2">
    <location>
        <begin position="573"/>
        <end position="643"/>
    </location>
</feature>
<dbReference type="RefSeq" id="WP_003713979.1">
    <property type="nucleotide sequence ID" value="NZ_CP019894.1"/>
</dbReference>
<dbReference type="InterPro" id="IPR036779">
    <property type="entry name" value="LysM_dom_sf"/>
</dbReference>
<dbReference type="PROSITE" id="PS51782">
    <property type="entry name" value="LYSM"/>
    <property type="match status" value="1"/>
</dbReference>
<feature type="compositionally biased region" description="Low complexity" evidence="2">
    <location>
        <begin position="359"/>
        <end position="411"/>
    </location>
</feature>
<proteinExistence type="predicted"/>
<keyword evidence="3" id="KW-0812">Transmembrane</keyword>
<accession>A0AAU8VBQ6</accession>
<feature type="transmembrane region" description="Helical" evidence="3">
    <location>
        <begin position="428"/>
        <end position="451"/>
    </location>
</feature>
<evidence type="ECO:0000256" key="4">
    <source>
        <dbReference type="SAM" id="SignalP"/>
    </source>
</evidence>
<dbReference type="Gene3D" id="3.10.350.10">
    <property type="entry name" value="LysM domain"/>
    <property type="match status" value="1"/>
</dbReference>